<evidence type="ECO:0008006" key="3">
    <source>
        <dbReference type="Google" id="ProtNLM"/>
    </source>
</evidence>
<dbReference type="OrthoDB" id="5282017at2759"/>
<dbReference type="RefSeq" id="XP_025532703.1">
    <property type="nucleotide sequence ID" value="XM_025675601.1"/>
</dbReference>
<dbReference type="GeneID" id="37179293"/>
<accession>A0A8T8XHE4</accession>
<sequence length="332" mass="37352">MLSTRLPSVSKRLGSRMITSSTETVTSSSSPLPVIYNDAYRNFKPVQTQMPPRKSQWKTTEAASLSRQSFLDVLLGNTPLISERGFVSQETSERFEAVLTKKLIPYSHIAGPEVQKVGLAQFEFQAQSAEDFQRRSDEKARYFAEVQKISGLHEELASQTGLNLWQKVFNAIASLLPDYDVMVAQEGPGRKYFAGIYRAINESTPVHCDWSPYDSLTEDWIINRISHQAVFNLYLTPVHGGHTVIHDQPWTEEALAFRDPNSYGYHANVVAGTKHAIIQPEVGQLCIFNTRNMHQVFPVTQGSNRPRLAFSSFMGLLPAVNGQEKPTLIFWS</sequence>
<dbReference type="AlphaFoldDB" id="A0A8T8XHE4"/>
<dbReference type="Proteomes" id="UP000249497">
    <property type="component" value="Unassembled WGS sequence"/>
</dbReference>
<proteinExistence type="predicted"/>
<keyword evidence="2" id="KW-1185">Reference proteome</keyword>
<organism evidence="1 2">
    <name type="scientific">Aspergillus japonicus CBS 114.51</name>
    <dbReference type="NCBI Taxonomy" id="1448312"/>
    <lineage>
        <taxon>Eukaryota</taxon>
        <taxon>Fungi</taxon>
        <taxon>Dikarya</taxon>
        <taxon>Ascomycota</taxon>
        <taxon>Pezizomycotina</taxon>
        <taxon>Eurotiomycetes</taxon>
        <taxon>Eurotiomycetidae</taxon>
        <taxon>Eurotiales</taxon>
        <taxon>Aspergillaceae</taxon>
        <taxon>Aspergillus</taxon>
        <taxon>Aspergillus subgen. Circumdati</taxon>
    </lineage>
</organism>
<evidence type="ECO:0000313" key="1">
    <source>
        <dbReference type="EMBL" id="RAH86809.1"/>
    </source>
</evidence>
<name>A0A8T8XHE4_ASPJA</name>
<dbReference type="Gene3D" id="2.60.120.620">
    <property type="entry name" value="q2cbj1_9rhob like domain"/>
    <property type="match status" value="1"/>
</dbReference>
<gene>
    <name evidence="1" type="ORF">BO86DRAFT_428592</name>
</gene>
<protein>
    <recommendedName>
        <fullName evidence="3">Prolyl 4-hydroxylase alpha subunit Fe(2+) 2OG dioxygenase domain-containing protein</fullName>
    </recommendedName>
</protein>
<dbReference type="EMBL" id="KZ824771">
    <property type="protein sequence ID" value="RAH86809.1"/>
    <property type="molecule type" value="Genomic_DNA"/>
</dbReference>
<reference evidence="1 2" key="1">
    <citation type="submission" date="2018-02" db="EMBL/GenBank/DDBJ databases">
        <title>The genomes of Aspergillus section Nigri reveals drivers in fungal speciation.</title>
        <authorList>
            <consortium name="DOE Joint Genome Institute"/>
            <person name="Vesth T.C."/>
            <person name="Nybo J."/>
            <person name="Theobald S."/>
            <person name="Brandl J."/>
            <person name="Frisvad J.C."/>
            <person name="Nielsen K.F."/>
            <person name="Lyhne E.K."/>
            <person name="Kogle M.E."/>
            <person name="Kuo A."/>
            <person name="Riley R."/>
            <person name="Clum A."/>
            <person name="Nolan M."/>
            <person name="Lipzen A."/>
            <person name="Salamov A."/>
            <person name="Henrissat B."/>
            <person name="Wiebenga A."/>
            <person name="De vries R.P."/>
            <person name="Grigoriev I.V."/>
            <person name="Mortensen U.H."/>
            <person name="Andersen M.R."/>
            <person name="Baker S.E."/>
        </authorList>
    </citation>
    <scope>NUCLEOTIDE SEQUENCE [LARGE SCALE GENOMIC DNA]</scope>
    <source>
        <strain evidence="1 2">CBS 114.51</strain>
    </source>
</reference>
<evidence type="ECO:0000313" key="2">
    <source>
        <dbReference type="Proteomes" id="UP000249497"/>
    </source>
</evidence>